<proteinExistence type="predicted"/>
<gene>
    <name evidence="1" type="ORF">PVN32_06685</name>
</gene>
<protein>
    <recommendedName>
        <fullName evidence="3">DUF4145 domain-containing protein</fullName>
    </recommendedName>
</protein>
<name>A0AAW6KEE8_9BACI</name>
<dbReference type="Proteomes" id="UP001216709">
    <property type="component" value="Unassembled WGS sequence"/>
</dbReference>
<sequence length="269" mass="31765">MHIDWSIVISVSIPLLAATSGQIIAHQLSQKREKQKHYNECFQNLYSPIIFLISDYIIAESIKMTYINQENYTEEEFEEKADNSYFNPDRIFEEILNLFSLNLRYAKHDLISEFYNVKVLYQMEKYQEIDRGGIADRIEFCYTFSKDYLVAAEKQGIVLPRKIKCDLFLLSLFNILRNCGCINLSNKIIEDYALLDHLSQKNALVLEAIKISNKFERNKSNGYRNKKVYTKAFEYLDELCRDIDLFIPKIAEVWKTEITKGKQYKSEYK</sequence>
<dbReference type="EMBL" id="JARAFO010000010">
    <property type="protein sequence ID" value="MDE1451861.1"/>
    <property type="molecule type" value="Genomic_DNA"/>
</dbReference>
<organism evidence="1 2">
    <name type="scientific">Bacillus paralicheniformis</name>
    <dbReference type="NCBI Taxonomy" id="1648923"/>
    <lineage>
        <taxon>Bacteria</taxon>
        <taxon>Bacillati</taxon>
        <taxon>Bacillota</taxon>
        <taxon>Bacilli</taxon>
        <taxon>Bacillales</taxon>
        <taxon>Bacillaceae</taxon>
        <taxon>Bacillus</taxon>
    </lineage>
</organism>
<evidence type="ECO:0000313" key="1">
    <source>
        <dbReference type="EMBL" id="MDE1451861.1"/>
    </source>
</evidence>
<comment type="caution">
    <text evidence="1">The sequence shown here is derived from an EMBL/GenBank/DDBJ whole genome shotgun (WGS) entry which is preliminary data.</text>
</comment>
<accession>A0AAW6KEE8</accession>
<evidence type="ECO:0000313" key="2">
    <source>
        <dbReference type="Proteomes" id="UP001216709"/>
    </source>
</evidence>
<evidence type="ECO:0008006" key="3">
    <source>
        <dbReference type="Google" id="ProtNLM"/>
    </source>
</evidence>
<dbReference type="RefSeq" id="WP_080623668.1">
    <property type="nucleotide sequence ID" value="NZ_JARAFO010000010.1"/>
</dbReference>
<dbReference type="AlphaFoldDB" id="A0AAW6KEE8"/>
<reference evidence="1" key="1">
    <citation type="submission" date="2022-12" db="EMBL/GenBank/DDBJ databases">
        <title>Draft Genome Sequences of Bacillus licheniformis and Bacillus paralicheniformis strains isolated from Irish skim milk powders.</title>
        <authorList>
            <person name="Lourenco A."/>
            <person name="Li F."/>
            <person name="Geraldine D."/>
            <person name="Tobin J.T."/>
            <person name="Butler F."/>
            <person name="Jordan K."/>
            <person name="Obrien T."/>
        </authorList>
    </citation>
    <scope>NUCLEOTIDE SEQUENCE</scope>
    <source>
        <strain evidence="1">3370</strain>
    </source>
</reference>